<dbReference type="Pfam" id="PF00240">
    <property type="entry name" value="ubiquitin"/>
    <property type="match status" value="1"/>
</dbReference>
<feature type="domain" description="Ubiquitin-like" evidence="2">
    <location>
        <begin position="371"/>
        <end position="446"/>
    </location>
</feature>
<dbReference type="SMART" id="SM00213">
    <property type="entry name" value="UBQ"/>
    <property type="match status" value="1"/>
</dbReference>
<reference evidence="3" key="1">
    <citation type="submission" date="2021-06" db="EMBL/GenBank/DDBJ databases">
        <authorList>
            <person name="Hodson N. C."/>
            <person name="Mongue J. A."/>
            <person name="Jaron S. K."/>
        </authorList>
    </citation>
    <scope>NUCLEOTIDE SEQUENCE</scope>
</reference>
<dbReference type="Proteomes" id="UP000708208">
    <property type="component" value="Unassembled WGS sequence"/>
</dbReference>
<sequence length="522" mass="58376">MYDIKAGALTSVLYLPAVFHCFERSRKKPYNPQNKNMAGPITNRLSLDGSSFSHAPNRRNSSIHFLRESSSASTVFQELIQDEFFRRRVSLARDTEAIASGSHSGNTTFSRSTTSSRSSLDGNSMNDEELLRMTEELNWGIQKLPVKNPPRAQGSPNGRSGVRNELNVSGRSDQVQRGAPQTSSFRANYTNARRQSFCMGSQNQSQRLGTSRNNNVIINPEVSRNPKVRSDSVVVPGFGTAFRIIAVSRSGLETVVPLALSPDSRKFYALFKQDDVDFEIQYDNVSADRDALVELKVHNKRKTFVIPNSWKCNNQSTFETNGRKYHFVRQSGEEGQLNIGRLAADQSLTFEAASAVISRIGFSVRYTTPGFRISVKNLGGSTFPLIIHGTDTVEIIKYKIQYHQGSPVDQQKLVFSGVQLDNRKTAQECHIQPDSTINLVLRVIGGAAPHDSSRSFMEIHQSSNLRQDRHEFDIGELGAVVFGDRVERHSRSLIYSGYTLDNSVPAEDFTIELRLAPKYRIL</sequence>
<keyword evidence="4" id="KW-1185">Reference proteome</keyword>
<dbReference type="PROSITE" id="PS50053">
    <property type="entry name" value="UBIQUITIN_2"/>
    <property type="match status" value="1"/>
</dbReference>
<dbReference type="PANTHER" id="PTHR10666">
    <property type="entry name" value="UBIQUITIN"/>
    <property type="match status" value="1"/>
</dbReference>
<feature type="compositionally biased region" description="Polar residues" evidence="1">
    <location>
        <begin position="166"/>
        <end position="188"/>
    </location>
</feature>
<evidence type="ECO:0000259" key="2">
    <source>
        <dbReference type="PROSITE" id="PS50053"/>
    </source>
</evidence>
<dbReference type="OrthoDB" id="417450at2759"/>
<name>A0A8J2JP44_9HEXA</name>
<dbReference type="AlphaFoldDB" id="A0A8J2JP44"/>
<feature type="region of interest" description="Disordered" evidence="1">
    <location>
        <begin position="100"/>
        <end position="125"/>
    </location>
</feature>
<dbReference type="EMBL" id="CAJVCH010107904">
    <property type="protein sequence ID" value="CAG7724282.1"/>
    <property type="molecule type" value="Genomic_DNA"/>
</dbReference>
<evidence type="ECO:0000256" key="1">
    <source>
        <dbReference type="SAM" id="MobiDB-lite"/>
    </source>
</evidence>
<gene>
    <name evidence="3" type="ORF">AFUS01_LOCUS13315</name>
</gene>
<dbReference type="InterPro" id="IPR050158">
    <property type="entry name" value="Ubiquitin_ubiquitin-like"/>
</dbReference>
<evidence type="ECO:0000313" key="3">
    <source>
        <dbReference type="EMBL" id="CAG7724282.1"/>
    </source>
</evidence>
<dbReference type="InterPro" id="IPR000626">
    <property type="entry name" value="Ubiquitin-like_dom"/>
</dbReference>
<feature type="compositionally biased region" description="Low complexity" evidence="1">
    <location>
        <begin position="107"/>
        <end position="119"/>
    </location>
</feature>
<evidence type="ECO:0000313" key="4">
    <source>
        <dbReference type="Proteomes" id="UP000708208"/>
    </source>
</evidence>
<protein>
    <recommendedName>
        <fullName evidence="2">Ubiquitin-like domain-containing protein</fullName>
    </recommendedName>
</protein>
<comment type="caution">
    <text evidence="3">The sequence shown here is derived from an EMBL/GenBank/DDBJ whole genome shotgun (WGS) entry which is preliminary data.</text>
</comment>
<accession>A0A8J2JP44</accession>
<organism evidence="3 4">
    <name type="scientific">Allacma fusca</name>
    <dbReference type="NCBI Taxonomy" id="39272"/>
    <lineage>
        <taxon>Eukaryota</taxon>
        <taxon>Metazoa</taxon>
        <taxon>Ecdysozoa</taxon>
        <taxon>Arthropoda</taxon>
        <taxon>Hexapoda</taxon>
        <taxon>Collembola</taxon>
        <taxon>Symphypleona</taxon>
        <taxon>Sminthuridae</taxon>
        <taxon>Allacma</taxon>
    </lineage>
</organism>
<proteinExistence type="predicted"/>
<feature type="region of interest" description="Disordered" evidence="1">
    <location>
        <begin position="143"/>
        <end position="188"/>
    </location>
</feature>